<name>A0AAV6UVJ5_9ARAC</name>
<comment type="caution">
    <text evidence="1">The sequence shown here is derived from an EMBL/GenBank/DDBJ whole genome shotgun (WGS) entry which is preliminary data.</text>
</comment>
<dbReference type="EMBL" id="JAFNEN010000258">
    <property type="protein sequence ID" value="KAG8187824.1"/>
    <property type="molecule type" value="Genomic_DNA"/>
</dbReference>
<gene>
    <name evidence="1" type="ORF">JTE90_001198</name>
</gene>
<evidence type="ECO:0000313" key="2">
    <source>
        <dbReference type="Proteomes" id="UP000827092"/>
    </source>
</evidence>
<dbReference type="AlphaFoldDB" id="A0AAV6UVJ5"/>
<organism evidence="1 2">
    <name type="scientific">Oedothorax gibbosus</name>
    <dbReference type="NCBI Taxonomy" id="931172"/>
    <lineage>
        <taxon>Eukaryota</taxon>
        <taxon>Metazoa</taxon>
        <taxon>Ecdysozoa</taxon>
        <taxon>Arthropoda</taxon>
        <taxon>Chelicerata</taxon>
        <taxon>Arachnida</taxon>
        <taxon>Araneae</taxon>
        <taxon>Araneomorphae</taxon>
        <taxon>Entelegynae</taxon>
        <taxon>Araneoidea</taxon>
        <taxon>Linyphiidae</taxon>
        <taxon>Erigoninae</taxon>
        <taxon>Oedothorax</taxon>
    </lineage>
</organism>
<protein>
    <submittedName>
        <fullName evidence="1">Uncharacterized protein</fullName>
    </submittedName>
</protein>
<proteinExistence type="predicted"/>
<dbReference type="Proteomes" id="UP000827092">
    <property type="component" value="Unassembled WGS sequence"/>
</dbReference>
<sequence length="81" mass="9443">MKSRDRNFHLKPRRLKFPVGRKFPCITTTTCKNFPKVWSREKDCSFLIPVLDLTWCAVPHLSSRLQGNASVIEKRGSKRNL</sequence>
<keyword evidence="2" id="KW-1185">Reference proteome</keyword>
<reference evidence="1 2" key="1">
    <citation type="journal article" date="2022" name="Nat. Ecol. Evol.">
        <title>A masculinizing supergene underlies an exaggerated male reproductive morph in a spider.</title>
        <authorList>
            <person name="Hendrickx F."/>
            <person name="De Corte Z."/>
            <person name="Sonet G."/>
            <person name="Van Belleghem S.M."/>
            <person name="Kostlbacher S."/>
            <person name="Vangestel C."/>
        </authorList>
    </citation>
    <scope>NUCLEOTIDE SEQUENCE [LARGE SCALE GENOMIC DNA]</scope>
    <source>
        <strain evidence="1">W744_W776</strain>
    </source>
</reference>
<accession>A0AAV6UVJ5</accession>
<evidence type="ECO:0000313" key="1">
    <source>
        <dbReference type="EMBL" id="KAG8187824.1"/>
    </source>
</evidence>